<name>D7FHS4_ECTSI</name>
<dbReference type="EMBL" id="FN649760">
    <property type="protein sequence ID" value="CBJ28629.1"/>
    <property type="molecule type" value="Genomic_DNA"/>
</dbReference>
<gene>
    <name evidence="2" type="ORF">Esi_0110_0066</name>
</gene>
<keyword evidence="3" id="KW-1185">Reference proteome</keyword>
<evidence type="ECO:0000256" key="1">
    <source>
        <dbReference type="SAM" id="MobiDB-lite"/>
    </source>
</evidence>
<accession>D7FHS4</accession>
<dbReference type="InParanoid" id="D7FHS4"/>
<dbReference type="Proteomes" id="UP000002630">
    <property type="component" value="Unassembled WGS sequence"/>
</dbReference>
<dbReference type="AlphaFoldDB" id="D7FHS4"/>
<reference evidence="2 3" key="1">
    <citation type="journal article" date="2010" name="Nature">
        <title>The Ectocarpus genome and the independent evolution of multicellularity in brown algae.</title>
        <authorList>
            <person name="Cock J.M."/>
            <person name="Sterck L."/>
            <person name="Rouze P."/>
            <person name="Scornet D."/>
            <person name="Allen A.E."/>
            <person name="Amoutzias G."/>
            <person name="Anthouard V."/>
            <person name="Artiguenave F."/>
            <person name="Aury J.M."/>
            <person name="Badger J.H."/>
            <person name="Beszteri B."/>
            <person name="Billiau K."/>
            <person name="Bonnet E."/>
            <person name="Bothwell J.H."/>
            <person name="Bowler C."/>
            <person name="Boyen C."/>
            <person name="Brownlee C."/>
            <person name="Carrano C.J."/>
            <person name="Charrier B."/>
            <person name="Cho G.Y."/>
            <person name="Coelho S.M."/>
            <person name="Collen J."/>
            <person name="Corre E."/>
            <person name="Da Silva C."/>
            <person name="Delage L."/>
            <person name="Delaroque N."/>
            <person name="Dittami S.M."/>
            <person name="Doulbeau S."/>
            <person name="Elias M."/>
            <person name="Farnham G."/>
            <person name="Gachon C.M."/>
            <person name="Gschloessl B."/>
            <person name="Heesch S."/>
            <person name="Jabbari K."/>
            <person name="Jubin C."/>
            <person name="Kawai H."/>
            <person name="Kimura K."/>
            <person name="Kloareg B."/>
            <person name="Kupper F.C."/>
            <person name="Lang D."/>
            <person name="Le Bail A."/>
            <person name="Leblanc C."/>
            <person name="Lerouge P."/>
            <person name="Lohr M."/>
            <person name="Lopez P.J."/>
            <person name="Martens C."/>
            <person name="Maumus F."/>
            <person name="Michel G."/>
            <person name="Miranda-Saavedra D."/>
            <person name="Morales J."/>
            <person name="Moreau H."/>
            <person name="Motomura T."/>
            <person name="Nagasato C."/>
            <person name="Napoli C.A."/>
            <person name="Nelson D.R."/>
            <person name="Nyvall-Collen P."/>
            <person name="Peters A.F."/>
            <person name="Pommier C."/>
            <person name="Potin P."/>
            <person name="Poulain J."/>
            <person name="Quesneville H."/>
            <person name="Read B."/>
            <person name="Rensing S.A."/>
            <person name="Ritter A."/>
            <person name="Rousvoal S."/>
            <person name="Samanta M."/>
            <person name="Samson G."/>
            <person name="Schroeder D.C."/>
            <person name="Segurens B."/>
            <person name="Strittmatter M."/>
            <person name="Tonon T."/>
            <person name="Tregear J.W."/>
            <person name="Valentin K."/>
            <person name="von Dassow P."/>
            <person name="Yamagishi T."/>
            <person name="Van de Peer Y."/>
            <person name="Wincker P."/>
        </authorList>
    </citation>
    <scope>NUCLEOTIDE SEQUENCE [LARGE SCALE GENOMIC DNA]</scope>
    <source>
        <strain evidence="3">Ec32 / CCAP1310/4</strain>
    </source>
</reference>
<sequence>MVKCASTFSRIPPLFNPDKLVLLLAFSAENMAMLPDDSTLTIAIKDATVSTSTVNPARITSAVQKMRPDWCVNKRRVKRLLRSMNNDAWKAAVNTTVNAGNPSARGSSTTANDNEPPSAEAPGASVTAAAETATTRSSIRAAAKAAKAAKAAEKGGVFARGGGGEEPLSESLDLATDLELEPGVDLKADLGIVTNAPAAAAAAATAVTEVEDGGCGGAGASAVGDSGRAEAADNLGFEMIDKAEVVGSGAGTGANGKTRKPWPWAWTRSS</sequence>
<evidence type="ECO:0000313" key="2">
    <source>
        <dbReference type="EMBL" id="CBJ28629.1"/>
    </source>
</evidence>
<feature type="region of interest" description="Disordered" evidence="1">
    <location>
        <begin position="95"/>
        <end position="132"/>
    </location>
</feature>
<organism evidence="2 3">
    <name type="scientific">Ectocarpus siliculosus</name>
    <name type="common">Brown alga</name>
    <name type="synonym">Conferva siliculosa</name>
    <dbReference type="NCBI Taxonomy" id="2880"/>
    <lineage>
        <taxon>Eukaryota</taxon>
        <taxon>Sar</taxon>
        <taxon>Stramenopiles</taxon>
        <taxon>Ochrophyta</taxon>
        <taxon>PX clade</taxon>
        <taxon>Phaeophyceae</taxon>
        <taxon>Ectocarpales</taxon>
        <taxon>Ectocarpaceae</taxon>
        <taxon>Ectocarpus</taxon>
    </lineage>
</organism>
<feature type="compositionally biased region" description="Low complexity" evidence="1">
    <location>
        <begin position="118"/>
        <end position="132"/>
    </location>
</feature>
<evidence type="ECO:0000313" key="3">
    <source>
        <dbReference type="Proteomes" id="UP000002630"/>
    </source>
</evidence>
<dbReference type="OrthoDB" id="10560621at2759"/>
<protein>
    <submittedName>
        <fullName evidence="2">Uncharacterized protein</fullName>
    </submittedName>
</protein>
<feature type="region of interest" description="Disordered" evidence="1">
    <location>
        <begin position="248"/>
        <end position="270"/>
    </location>
</feature>
<feature type="compositionally biased region" description="Polar residues" evidence="1">
    <location>
        <begin position="95"/>
        <end position="115"/>
    </location>
</feature>
<proteinExistence type="predicted"/>